<accession>A0A509ECB3</accession>
<evidence type="ECO:0000313" key="2">
    <source>
        <dbReference type="Proteomes" id="UP000410984"/>
    </source>
</evidence>
<dbReference type="EMBL" id="CABFPH010000029">
    <property type="protein sequence ID" value="VUD71851.1"/>
    <property type="molecule type" value="Genomic_DNA"/>
</dbReference>
<dbReference type="AlphaFoldDB" id="A0A509ECB3"/>
<protein>
    <submittedName>
        <fullName evidence="1">Uncharacterized protein</fullName>
    </submittedName>
</protein>
<reference evidence="1 2" key="1">
    <citation type="submission" date="2019-06" db="EMBL/GenBank/DDBJ databases">
        <authorList>
            <person name="Rodrigo-Torres L."/>
            <person name="Arahal R. D."/>
            <person name="Lucena T."/>
        </authorList>
    </citation>
    <scope>NUCLEOTIDE SEQUENCE [LARGE SCALE GENOMIC DNA]</scope>
    <source>
        <strain evidence="1 2">SB0023/3</strain>
    </source>
</reference>
<organism evidence="1 2">
    <name type="scientific">Methylobacterium symbioticum</name>
    <dbReference type="NCBI Taxonomy" id="2584084"/>
    <lineage>
        <taxon>Bacteria</taxon>
        <taxon>Pseudomonadati</taxon>
        <taxon>Pseudomonadota</taxon>
        <taxon>Alphaproteobacteria</taxon>
        <taxon>Hyphomicrobiales</taxon>
        <taxon>Methylobacteriaceae</taxon>
        <taxon>Methylobacterium</taxon>
    </lineage>
</organism>
<proteinExistence type="predicted"/>
<gene>
    <name evidence="1" type="ORF">MET9862_02440</name>
</gene>
<evidence type="ECO:0000313" key="1">
    <source>
        <dbReference type="EMBL" id="VUD71851.1"/>
    </source>
</evidence>
<keyword evidence="2" id="KW-1185">Reference proteome</keyword>
<name>A0A509ECB3_9HYPH</name>
<dbReference type="Proteomes" id="UP000410984">
    <property type="component" value="Unassembled WGS sequence"/>
</dbReference>
<sequence length="38" mass="4170">MIANLIRRFLDRLRAPLPAAPLAPVIRTGRVLSQGCGR</sequence>